<protein>
    <submittedName>
        <fullName evidence="1">Uncharacterized protein</fullName>
    </submittedName>
</protein>
<gene>
    <name evidence="1" type="ORF">GO755_00150</name>
</gene>
<evidence type="ECO:0000313" key="1">
    <source>
        <dbReference type="EMBL" id="MVM28422.1"/>
    </source>
</evidence>
<keyword evidence="2" id="KW-1185">Reference proteome</keyword>
<dbReference type="AlphaFoldDB" id="A0A7K1S3M4"/>
<reference evidence="1 2" key="1">
    <citation type="submission" date="2019-12" db="EMBL/GenBank/DDBJ databases">
        <title>Spirosoma sp. HMF4905 genome sequencing and assembly.</title>
        <authorList>
            <person name="Kang H."/>
            <person name="Cha I."/>
            <person name="Kim H."/>
            <person name="Joh K."/>
        </authorList>
    </citation>
    <scope>NUCLEOTIDE SEQUENCE [LARGE SCALE GENOMIC DNA]</scope>
    <source>
        <strain evidence="1 2">HMF4905</strain>
    </source>
</reference>
<dbReference type="Proteomes" id="UP000436006">
    <property type="component" value="Unassembled WGS sequence"/>
</dbReference>
<accession>A0A7K1S3M4</accession>
<evidence type="ECO:0000313" key="2">
    <source>
        <dbReference type="Proteomes" id="UP000436006"/>
    </source>
</evidence>
<dbReference type="EMBL" id="WPIN01000001">
    <property type="protein sequence ID" value="MVM28422.1"/>
    <property type="molecule type" value="Genomic_DNA"/>
</dbReference>
<organism evidence="1 2">
    <name type="scientific">Spirosoma arboris</name>
    <dbReference type="NCBI Taxonomy" id="2682092"/>
    <lineage>
        <taxon>Bacteria</taxon>
        <taxon>Pseudomonadati</taxon>
        <taxon>Bacteroidota</taxon>
        <taxon>Cytophagia</taxon>
        <taxon>Cytophagales</taxon>
        <taxon>Cytophagaceae</taxon>
        <taxon>Spirosoma</taxon>
    </lineage>
</organism>
<proteinExistence type="predicted"/>
<name>A0A7K1S3M4_9BACT</name>
<sequence>MYDKTHPERWVLRKQIYERWRKLRMIKQSLEEQGEVITGEKIIDLFNQTQAMSRLKINISELTGNKNGVEGQVYG</sequence>
<comment type="caution">
    <text evidence="1">The sequence shown here is derived from an EMBL/GenBank/DDBJ whole genome shotgun (WGS) entry which is preliminary data.</text>
</comment>